<reference evidence="1 2" key="1">
    <citation type="submission" date="2019-12" db="EMBL/GenBank/DDBJ databases">
        <title>Rhizobium genotypes associated with high levels of biological nitrogen fixation by grain legumes in a temperate-maritime cropping system.</title>
        <authorList>
            <person name="Maluk M."/>
            <person name="Francesc Ferrando Molina F."/>
            <person name="Lopez Del Egido L."/>
            <person name="Lafos M."/>
            <person name="Langarica-Fuentes A."/>
            <person name="Gebre Yohannes G."/>
            <person name="Young M.W."/>
            <person name="Martin P."/>
            <person name="Gantlett R."/>
            <person name="Kenicer G."/>
            <person name="Hawes C."/>
            <person name="Begg G.S."/>
            <person name="Quilliam R.S."/>
            <person name="Squire G.R."/>
            <person name="Poole P.S."/>
            <person name="Young P.W."/>
            <person name="Iannetta P.M."/>
            <person name="James E.K."/>
        </authorList>
    </citation>
    <scope>NUCLEOTIDE SEQUENCE [LARGE SCALE GENOMIC DNA]</scope>
    <source>
        <strain evidence="1 2">JHI54</strain>
    </source>
</reference>
<accession>A0A7K3VD71</accession>
<protein>
    <submittedName>
        <fullName evidence="1">DUF3606 domain-containing protein</fullName>
    </submittedName>
</protein>
<comment type="caution">
    <text evidence="1">The sequence shown here is derived from an EMBL/GenBank/DDBJ whole genome shotgun (WGS) entry which is preliminary data.</text>
</comment>
<organism evidence="1 2">
    <name type="scientific">Rhizobium leguminosarum</name>
    <dbReference type="NCBI Taxonomy" id="384"/>
    <lineage>
        <taxon>Bacteria</taxon>
        <taxon>Pseudomonadati</taxon>
        <taxon>Pseudomonadota</taxon>
        <taxon>Alphaproteobacteria</taxon>
        <taxon>Hyphomicrobiales</taxon>
        <taxon>Rhizobiaceae</taxon>
        <taxon>Rhizobium/Agrobacterium group</taxon>
        <taxon>Rhizobium</taxon>
    </lineage>
</organism>
<proteinExistence type="predicted"/>
<dbReference type="RefSeq" id="WP_164046577.1">
    <property type="nucleotide sequence ID" value="NZ_WUFV01000004.1"/>
</dbReference>
<evidence type="ECO:0000313" key="1">
    <source>
        <dbReference type="EMBL" id="NEK15046.1"/>
    </source>
</evidence>
<sequence>MTDDLTKRRPQDARKVNVNEPYEVRWWCSEFGVTETQLRTAVTAVGVEAGNVAKRLGKRWPK</sequence>
<name>A0A7K3VD71_RHILE</name>
<dbReference type="EMBL" id="WUFV01000004">
    <property type="protein sequence ID" value="NEK15046.1"/>
    <property type="molecule type" value="Genomic_DNA"/>
</dbReference>
<dbReference type="Proteomes" id="UP000471705">
    <property type="component" value="Unassembled WGS sequence"/>
</dbReference>
<dbReference type="InterPro" id="IPR022037">
    <property type="entry name" value="DUF3606"/>
</dbReference>
<gene>
    <name evidence="1" type="ORF">GR257_09270</name>
</gene>
<evidence type="ECO:0000313" key="2">
    <source>
        <dbReference type="Proteomes" id="UP000471705"/>
    </source>
</evidence>
<dbReference type="Pfam" id="PF12244">
    <property type="entry name" value="DUF3606"/>
    <property type="match status" value="1"/>
</dbReference>
<dbReference type="AlphaFoldDB" id="A0A7K3VD71"/>